<dbReference type="Pfam" id="PF25780">
    <property type="entry name" value="TPR_IPO5"/>
    <property type="match status" value="1"/>
</dbReference>
<dbReference type="InterPro" id="IPR040122">
    <property type="entry name" value="Importin_beta"/>
</dbReference>
<name>F0WRQ0_9STRA</name>
<evidence type="ECO:0000256" key="7">
    <source>
        <dbReference type="ARBA" id="ARBA00023242"/>
    </source>
</evidence>
<keyword evidence="3" id="KW-0813">Transport</keyword>
<dbReference type="GO" id="GO:0006606">
    <property type="term" value="P:protein import into nucleus"/>
    <property type="evidence" value="ECO:0007669"/>
    <property type="project" value="InterPro"/>
</dbReference>
<dbReference type="InterPro" id="IPR001494">
    <property type="entry name" value="Importin-beta_N"/>
</dbReference>
<evidence type="ECO:0000313" key="9">
    <source>
        <dbReference type="EMBL" id="CCA24014.1"/>
    </source>
</evidence>
<feature type="domain" description="Importin N-terminal" evidence="8">
    <location>
        <begin position="73"/>
        <end position="119"/>
    </location>
</feature>
<evidence type="ECO:0000259" key="8">
    <source>
        <dbReference type="PROSITE" id="PS50166"/>
    </source>
</evidence>
<dbReference type="Gene3D" id="1.25.10.10">
    <property type="entry name" value="Leucine-rich Repeat Variant"/>
    <property type="match status" value="1"/>
</dbReference>
<dbReference type="GO" id="GO:0005737">
    <property type="term" value="C:cytoplasm"/>
    <property type="evidence" value="ECO:0007669"/>
    <property type="project" value="UniProtKB-SubCell"/>
</dbReference>
<evidence type="ECO:0000256" key="4">
    <source>
        <dbReference type="ARBA" id="ARBA00022490"/>
    </source>
</evidence>
<dbReference type="EMBL" id="FR824262">
    <property type="protein sequence ID" value="CCA24014.1"/>
    <property type="molecule type" value="Genomic_DNA"/>
</dbReference>
<dbReference type="PROSITE" id="PS50166">
    <property type="entry name" value="IMPORTIN_B_NT"/>
    <property type="match status" value="1"/>
</dbReference>
<evidence type="ECO:0000256" key="5">
    <source>
        <dbReference type="ARBA" id="ARBA00022737"/>
    </source>
</evidence>
<dbReference type="HOGENOM" id="CLU_003794_0_0_1"/>
<dbReference type="AlphaFoldDB" id="F0WRQ0"/>
<dbReference type="GO" id="GO:0005634">
    <property type="term" value="C:nucleus"/>
    <property type="evidence" value="ECO:0007669"/>
    <property type="project" value="UniProtKB-SubCell"/>
</dbReference>
<dbReference type="InterPro" id="IPR041653">
    <property type="entry name" value="Importin_rep_4"/>
</dbReference>
<dbReference type="PANTHER" id="PTHR10527">
    <property type="entry name" value="IMPORTIN BETA"/>
    <property type="match status" value="1"/>
</dbReference>
<sequence>MTFIQPQYQSTSTSTQWRHILSNLMCNDNDLRTKNEAIFEDLKELEPNETLMHLLSLLQANHKLQSTRIPLTTDSIDIRTLAAVLLRRILVKESASIWEDVSAQTQASVKTQLMQLLMEESNAGIRRQISEIVGELASHLLEQRQWNDFLPTLMEWINGTSTALRETALHLMERIACYLSYSILSESTDTMGSSEATLILVFQRSLTEDLEEGCIGLYAIRVFLTLMMQMEYTDQTGEVWKSTIRKQQYQQIVYWILNAMQKMAFRQNFDEIFQVMEIWIESLDARESESDHPFVSCIMKELLLQFVGFLVALADGKSHSQSASEEYMQIPDNVRQIAVELLVTLAEKAPSTCRKAGQRFFVSQVFPVAFRMMLELDDIDRWSVYSCEEELLSIGSNPISHFDVGSEALDRFAHALGPKQSISTCFDLMQSYVSDSENWLARHAALVGICQILDLLNAAQVDVVVKHIFAMAYDAHPRVCCTALDVIGQLSIDQSPYFQQRYHRDATTILSNNLKRVDCPRLQAHAATAMRQFIDLSTQEILQSYMQPILQILFNVLNEKPESHPLTTKQSVQEHMITVVSSIATIAGPSFAEYYTVIAPALESILLNCLSTIQSPKNDIKTSVKRGSLNLAGVALECITTSILAVGKSVFQTGSSRILEIMTEMQHTPEVSTCECVRTYLLQAWARCCQCLGQDFAPYLPIVMPPLLSLATQQAETEVDPYAFARDEHTSDQDIEFAHVNDKCISIQTLVLEEKVTACELLVGMVSTLKEAFFPFVEQTTQVLAPLLTDSIHSDIRSASVNALPALLECVISTSIQKHLDPAPEAIKQMYDFTLGRLVSALVSEPETELVVEMIHSIKVCMLEVASYSVEIPPSFHVAMELNHAQTHELVRGLLSVFGDTLRRRAIRRTELESEEESDTDEIVSVQETITTCEDTEYDQEVEIQFLLADCLGQIAKSQQTNFFQVFQTTLWENIREMSAIDCLPQDRKWALYILDDVLEFCPPEKVKSHLHTFVPLLLQVLQQNNGYADLIQAAAYGLGICACISGNDLQAQKIFSEFAKPTFDLLYEMLSRDFEDGKDAQNARDNVISAVGLLLEHHGGALIDRNVSDLIFEYLEWLPLLSDLEESHEVLLRLCGMIERGFFAIQKDCRLVLIRLTRVFAKVQCHQDRFQAALGDDKVEKLQQRMHRILLSFREAFSTDSEMQNVWLAMSEDERVALSVLLRN</sequence>
<proteinExistence type="predicted"/>
<protein>
    <submittedName>
        <fullName evidence="9">Importinlike protein putative</fullName>
    </submittedName>
</protein>
<evidence type="ECO:0000256" key="1">
    <source>
        <dbReference type="ARBA" id="ARBA00004123"/>
    </source>
</evidence>
<comment type="subcellular location">
    <subcellularLocation>
        <location evidence="2">Cytoplasm</location>
    </subcellularLocation>
    <subcellularLocation>
        <location evidence="1">Nucleus</location>
    </subcellularLocation>
</comment>
<reference evidence="9" key="2">
    <citation type="submission" date="2011-02" db="EMBL/GenBank/DDBJ databases">
        <authorList>
            <person name="MacLean D."/>
        </authorList>
    </citation>
    <scope>NUCLEOTIDE SEQUENCE</scope>
</reference>
<evidence type="ECO:0000256" key="2">
    <source>
        <dbReference type="ARBA" id="ARBA00004496"/>
    </source>
</evidence>
<keyword evidence="5" id="KW-0677">Repeat</keyword>
<organism evidence="9">
    <name type="scientific">Albugo laibachii Nc14</name>
    <dbReference type="NCBI Taxonomy" id="890382"/>
    <lineage>
        <taxon>Eukaryota</taxon>
        <taxon>Sar</taxon>
        <taxon>Stramenopiles</taxon>
        <taxon>Oomycota</taxon>
        <taxon>Peronosporomycetes</taxon>
        <taxon>Albuginales</taxon>
        <taxon>Albuginaceae</taxon>
        <taxon>Albugo</taxon>
    </lineage>
</organism>
<evidence type="ECO:0000256" key="6">
    <source>
        <dbReference type="ARBA" id="ARBA00022927"/>
    </source>
</evidence>
<dbReference type="GO" id="GO:0031267">
    <property type="term" value="F:small GTPase binding"/>
    <property type="evidence" value="ECO:0007669"/>
    <property type="project" value="InterPro"/>
</dbReference>
<keyword evidence="4" id="KW-0963">Cytoplasm</keyword>
<dbReference type="InterPro" id="IPR011989">
    <property type="entry name" value="ARM-like"/>
</dbReference>
<dbReference type="Pfam" id="PF18808">
    <property type="entry name" value="Importin_rep_4"/>
    <property type="match status" value="1"/>
</dbReference>
<evidence type="ECO:0000256" key="3">
    <source>
        <dbReference type="ARBA" id="ARBA00022448"/>
    </source>
</evidence>
<accession>F0WRQ0</accession>
<dbReference type="SUPFAM" id="SSF48371">
    <property type="entry name" value="ARM repeat"/>
    <property type="match status" value="2"/>
</dbReference>
<gene>
    <name evidence="9" type="primary">AlNc14C217G9045</name>
    <name evidence="9" type="ORF">ALNC14_101580</name>
</gene>
<keyword evidence="6" id="KW-0653">Protein transport</keyword>
<reference evidence="9" key="1">
    <citation type="journal article" date="2011" name="PLoS Biol.">
        <title>Gene gain and loss during evolution of obligate parasitism in the white rust pathogen of Arabidopsis thaliana.</title>
        <authorList>
            <person name="Kemen E."/>
            <person name="Gardiner A."/>
            <person name="Schultz-Larsen T."/>
            <person name="Kemen A.C."/>
            <person name="Balmuth A.L."/>
            <person name="Robert-Seilaniantz A."/>
            <person name="Bailey K."/>
            <person name="Holub E."/>
            <person name="Studholme D.J."/>
            <person name="Maclean D."/>
            <person name="Jones J.D."/>
        </authorList>
    </citation>
    <scope>NUCLEOTIDE SEQUENCE</scope>
</reference>
<keyword evidence="7" id="KW-0539">Nucleus</keyword>
<dbReference type="InterPro" id="IPR016024">
    <property type="entry name" value="ARM-type_fold"/>
</dbReference>
<dbReference type="InterPro" id="IPR057672">
    <property type="entry name" value="TPR_IPO4/5"/>
</dbReference>